<gene>
    <name evidence="3" type="ORF">Slati_2469800</name>
</gene>
<feature type="compositionally biased region" description="Polar residues" evidence="1">
    <location>
        <begin position="1"/>
        <end position="10"/>
    </location>
</feature>
<feature type="region of interest" description="Disordered" evidence="1">
    <location>
        <begin position="143"/>
        <end position="166"/>
    </location>
</feature>
<dbReference type="PANTHER" id="PTHR46890">
    <property type="entry name" value="NON-LTR RETROLELEMENT REVERSE TRANSCRIPTASE-LIKE PROTEIN-RELATED"/>
    <property type="match status" value="1"/>
</dbReference>
<feature type="region of interest" description="Disordered" evidence="1">
    <location>
        <begin position="1"/>
        <end position="54"/>
    </location>
</feature>
<proteinExistence type="predicted"/>
<dbReference type="SUPFAM" id="SSF56672">
    <property type="entry name" value="DNA/RNA polymerases"/>
    <property type="match status" value="1"/>
</dbReference>
<dbReference type="PANTHER" id="PTHR46890:SF48">
    <property type="entry name" value="RNA-DIRECTED DNA POLYMERASE"/>
    <property type="match status" value="1"/>
</dbReference>
<dbReference type="InterPro" id="IPR052343">
    <property type="entry name" value="Retrotransposon-Effector_Assoc"/>
</dbReference>
<evidence type="ECO:0000256" key="1">
    <source>
        <dbReference type="SAM" id="MobiDB-lite"/>
    </source>
</evidence>
<feature type="domain" description="Reverse transcriptase" evidence="2">
    <location>
        <begin position="923"/>
        <end position="1168"/>
    </location>
</feature>
<dbReference type="SUPFAM" id="SSF56219">
    <property type="entry name" value="DNase I-like"/>
    <property type="match status" value="1"/>
</dbReference>
<dbReference type="InterPro" id="IPR000477">
    <property type="entry name" value="RT_dom"/>
</dbReference>
<dbReference type="CDD" id="cd01650">
    <property type="entry name" value="RT_nLTR_like"/>
    <property type="match status" value="1"/>
</dbReference>
<organism evidence="3">
    <name type="scientific">Sesamum latifolium</name>
    <dbReference type="NCBI Taxonomy" id="2727402"/>
    <lineage>
        <taxon>Eukaryota</taxon>
        <taxon>Viridiplantae</taxon>
        <taxon>Streptophyta</taxon>
        <taxon>Embryophyta</taxon>
        <taxon>Tracheophyta</taxon>
        <taxon>Spermatophyta</taxon>
        <taxon>Magnoliopsida</taxon>
        <taxon>eudicotyledons</taxon>
        <taxon>Gunneridae</taxon>
        <taxon>Pentapetalae</taxon>
        <taxon>asterids</taxon>
        <taxon>lamiids</taxon>
        <taxon>Lamiales</taxon>
        <taxon>Pedaliaceae</taxon>
        <taxon>Sesamum</taxon>
    </lineage>
</organism>
<protein>
    <submittedName>
        <fullName evidence="3">LINE-1 retrotransposable element O protein</fullName>
    </submittedName>
</protein>
<comment type="caution">
    <text evidence="3">The sequence shown here is derived from an EMBL/GenBank/DDBJ whole genome shotgun (WGS) entry which is preliminary data.</text>
</comment>
<dbReference type="AlphaFoldDB" id="A0AAW2WE50"/>
<dbReference type="InterPro" id="IPR036691">
    <property type="entry name" value="Endo/exonu/phosph_ase_sf"/>
</dbReference>
<dbReference type="PROSITE" id="PS50878">
    <property type="entry name" value="RT_POL"/>
    <property type="match status" value="1"/>
</dbReference>
<feature type="compositionally biased region" description="Low complexity" evidence="1">
    <location>
        <begin position="11"/>
        <end position="21"/>
    </location>
</feature>
<reference evidence="3" key="1">
    <citation type="submission" date="2020-06" db="EMBL/GenBank/DDBJ databases">
        <authorList>
            <person name="Li T."/>
            <person name="Hu X."/>
            <person name="Zhang T."/>
            <person name="Song X."/>
            <person name="Zhang H."/>
            <person name="Dai N."/>
            <person name="Sheng W."/>
            <person name="Hou X."/>
            <person name="Wei L."/>
        </authorList>
    </citation>
    <scope>NUCLEOTIDE SEQUENCE</scope>
    <source>
        <strain evidence="3">KEN1</strain>
        <tissue evidence="3">Leaf</tissue>
    </source>
</reference>
<reference evidence="3" key="2">
    <citation type="journal article" date="2024" name="Plant">
        <title>Genomic evolution and insights into agronomic trait innovations of Sesamum species.</title>
        <authorList>
            <person name="Miao H."/>
            <person name="Wang L."/>
            <person name="Qu L."/>
            <person name="Liu H."/>
            <person name="Sun Y."/>
            <person name="Le M."/>
            <person name="Wang Q."/>
            <person name="Wei S."/>
            <person name="Zheng Y."/>
            <person name="Lin W."/>
            <person name="Duan Y."/>
            <person name="Cao H."/>
            <person name="Xiong S."/>
            <person name="Wang X."/>
            <person name="Wei L."/>
            <person name="Li C."/>
            <person name="Ma Q."/>
            <person name="Ju M."/>
            <person name="Zhao R."/>
            <person name="Li G."/>
            <person name="Mu C."/>
            <person name="Tian Q."/>
            <person name="Mei H."/>
            <person name="Zhang T."/>
            <person name="Gao T."/>
            <person name="Zhang H."/>
        </authorList>
    </citation>
    <scope>NUCLEOTIDE SEQUENCE</scope>
    <source>
        <strain evidence="3">KEN1</strain>
    </source>
</reference>
<sequence>MDSPNSLSSLTHTTPKTHTTTENPNSATADDDPSGTVRALVAGEHGRETPAYGVNPKDFNLGEFLALANRVVDVGDAESLAALESLKRRWVEKYGDGEWSTPEMGLKPVAARQPTPFPPPMRAPRRAIRNVIPLNDWGSPPLLLAPPGESDASGSLPNLDGDDEAPPPRVFGTHSDFMQIRVPPLAPPIAESSQAIVVGGGPRLVEDVGQTRTVPNPTLIDPAVGEGGVLRSAAPRASFRRQRLFRHTISRVLMTAMVLGHLLLLLLHCRTRLRWCRRLRLILFTSKWEPGMVLRKLQHTQVPVWIKLRQLPVELWTTEGLSTVASGIGKPLYPDAITRACTRLNFARVCVMLDISSKLPKHIVIMVPREDGSESTCKVDVEYEWLPPKCNACMSLGHPTKSCPTMKPKPPPISVYVHKPPPPAPRVQVHREPLTRDGSNTKETWVEVGTGSVGREDMGKAIVLYNAFDTCLERAGPERRDHQVSVIDLVSEHRLQFIGLLETRVAVRNVARVQRGLLPRWNWFVDYAGPGNRVWLAWDDDFIDVDVLDTGDQFVHCSVHIRLLHMHVFITVVYGVNDVIGRRVLWADLHRLSLTVTAVPWLVGGHFNTVVDVSEVCRQSGDIRGAAEEFQGCLRDTGLINLPMQGEWFTWHNCSRDSRSLWKRLDPLLVNDGWLESWPNTSYVSLNARTSDHSPLVLRGDTPGQAVSMFRFDNYLAHSAEFIPSVRRIWQHRIGGTTMFAVTRKLKALKPVFRAQRQKKGDLSNNVELAASFLEMAQGLLARDRHSTLLLHLEFCCKMVLRLASRMEQNMLHQRTKLAWMKDRDQCSRIFFRKVAKRRSSKRVFQIMRSDGQVLTTQPAVTNEFVTYYQTLLGDSRLSPDEIKQAVFDIDEIKAPGLDGYSAGFFKAAWPVVGGEVTQAILEFFATGRLLKQVNSTLISLIPKVNNPTVVAEFRPISCCNVLYKVITKILVQRMQGILDSLISPSQNAFVPGRSIGDNILLAQELFNGYNQQTLPPRCALKVDLRKAYDTVEWDFLRSVLTLFRFPEQFILWIVECVTTPSFSVCLNGAPHGFFRGARGLRQGDPMSPYLFVLVMEMTCFYLARRTRPQFRSSNGLTTFADLLGLHANVQKSHLILSRSAGLLRDALLAILDFQEGHLPLRYLGLSLLASRLSMRTVSDSPEN</sequence>
<dbReference type="Gene3D" id="3.60.10.10">
    <property type="entry name" value="Endonuclease/exonuclease/phosphatase"/>
    <property type="match status" value="1"/>
</dbReference>
<evidence type="ECO:0000313" key="3">
    <source>
        <dbReference type="EMBL" id="KAL0439868.1"/>
    </source>
</evidence>
<name>A0AAW2WE50_9LAMI</name>
<dbReference type="InterPro" id="IPR043502">
    <property type="entry name" value="DNA/RNA_pol_sf"/>
</dbReference>
<accession>A0AAW2WE50</accession>
<evidence type="ECO:0000259" key="2">
    <source>
        <dbReference type="PROSITE" id="PS50878"/>
    </source>
</evidence>
<dbReference type="EMBL" id="JACGWN010000008">
    <property type="protein sequence ID" value="KAL0439868.1"/>
    <property type="molecule type" value="Genomic_DNA"/>
</dbReference>
<dbReference type="Pfam" id="PF00078">
    <property type="entry name" value="RVT_1"/>
    <property type="match status" value="1"/>
</dbReference>